<evidence type="ECO:0000256" key="5">
    <source>
        <dbReference type="ARBA" id="ARBA00049447"/>
    </source>
</evidence>
<evidence type="ECO:0000256" key="6">
    <source>
        <dbReference type="ARBA" id="ARBA00049513"/>
    </source>
</evidence>
<feature type="domain" description="DUS-like FMN-binding" evidence="7">
    <location>
        <begin position="18"/>
        <end position="104"/>
    </location>
</feature>
<reference evidence="11" key="3">
    <citation type="journal article" date="2013" name="Nat. Biotechnol.">
        <title>Chinese hamster genome sequenced from sorted chromosomes.</title>
        <authorList>
            <person name="Brinkrolf K."/>
            <person name="Rupp O."/>
            <person name="Laux H."/>
            <person name="Kollin F."/>
            <person name="Ernst W."/>
            <person name="Linke B."/>
            <person name="Kofler R."/>
            <person name="Romand S."/>
            <person name="Hesse F."/>
            <person name="Budach W.E."/>
            <person name="Galosy S."/>
            <person name="Muller D."/>
            <person name="Noll T."/>
            <person name="Wienberg J."/>
            <person name="Jostock T."/>
            <person name="Leonard M."/>
            <person name="Grillari J."/>
            <person name="Tauch A."/>
            <person name="Goesmann A."/>
            <person name="Helk B."/>
            <person name="Mott J.E."/>
            <person name="Puhler A."/>
            <person name="Borth N."/>
        </authorList>
    </citation>
    <scope>NUCLEOTIDE SEQUENCE [LARGE SCALE GENOMIC DNA]</scope>
    <source>
        <strain evidence="11">17A/GY</strain>
    </source>
</reference>
<protein>
    <recommendedName>
        <fullName evidence="2">tRNA-dihydrouridine(47) synthase [NAD(P)(+)]</fullName>
        <ecNumber evidence="2">1.3.1.89</ecNumber>
    </recommendedName>
</protein>
<name>G3HNS7_CRIGR</name>
<dbReference type="Gene3D" id="3.20.20.70">
    <property type="entry name" value="Aldolase class I"/>
    <property type="match status" value="1"/>
</dbReference>
<dbReference type="EC" id="1.3.1.89" evidence="2"/>
<reference evidence="9" key="4">
    <citation type="submission" date="2013-03" db="EMBL/GenBank/DDBJ databases">
        <title>Chinese hamster genome sequenced from sorted chromosomes.</title>
        <authorList>
            <person name="Brinkrolf K."/>
            <person name="Rupp O."/>
            <person name="Laux H."/>
            <person name="Kollin F."/>
            <person name="Ernst W."/>
            <person name="Linke B."/>
            <person name="Kofler R."/>
            <person name="Romand S."/>
            <person name="Hesse F."/>
            <person name="Budach W.E."/>
            <person name="Galosy S."/>
            <person name="Muller D."/>
            <person name="Noll T."/>
            <person name="Wienberg J."/>
            <person name="Jostock T."/>
            <person name="Leonard M."/>
            <person name="Grillari J."/>
            <person name="Tauch A."/>
            <person name="Goesmann A."/>
            <person name="Helk B."/>
            <person name="Mott J.E."/>
            <person name="Puehler A."/>
            <person name="Borth N."/>
        </authorList>
    </citation>
    <scope>NUCLEOTIDE SEQUENCE</scope>
    <source>
        <strain evidence="9">17A/GY</strain>
    </source>
</reference>
<comment type="catalytic activity">
    <reaction evidence="3">
        <text>5,6-dihydrouridine(47) in tRNA + NAD(+) = uridine(47) in tRNA + NADH + H(+)</text>
        <dbReference type="Rhea" id="RHEA:53364"/>
        <dbReference type="Rhea" id="RHEA-COMP:13539"/>
        <dbReference type="Rhea" id="RHEA-COMP:13540"/>
        <dbReference type="ChEBI" id="CHEBI:15378"/>
        <dbReference type="ChEBI" id="CHEBI:57540"/>
        <dbReference type="ChEBI" id="CHEBI:57945"/>
        <dbReference type="ChEBI" id="CHEBI:65315"/>
        <dbReference type="ChEBI" id="CHEBI:74443"/>
        <dbReference type="EC" id="1.3.1.89"/>
    </reaction>
    <physiologicalReaction direction="right-to-left" evidence="3">
        <dbReference type="Rhea" id="RHEA:53366"/>
    </physiologicalReaction>
</comment>
<accession>G3HNS7</accession>
<dbReference type="PANTHER" id="PTHR45846">
    <property type="entry name" value="TRNA-DIHYDROURIDINE(47) SYNTHASE [NAD(P)(+)]-LIKE"/>
    <property type="match status" value="1"/>
</dbReference>
<dbReference type="Proteomes" id="UP000030759">
    <property type="component" value="Unassembled WGS sequence"/>
</dbReference>
<evidence type="ECO:0000313" key="9">
    <source>
        <dbReference type="EMBL" id="ERE79985.1"/>
    </source>
</evidence>
<sequence length="120" mass="13646">MPTGVQERVSLAHHLLPELWDWGVALVTFNGSSQEQRYTTLAVWPYIEQCTKVASPMLLFGNRDILSFEDANSAMQMGVEGVMIAGGALLKPWLLTEIKEQKHWDIWSSEQLDSLRDFTH</sequence>
<dbReference type="InterPro" id="IPR035587">
    <property type="entry name" value="DUS-like_FMN-bd"/>
</dbReference>
<evidence type="ECO:0000256" key="2">
    <source>
        <dbReference type="ARBA" id="ARBA00012376"/>
    </source>
</evidence>
<comment type="catalytic activity">
    <reaction evidence="5">
        <text>a 5,6-dihydrouridine in mRNA + NADP(+) = a uridine in mRNA + NADPH + H(+)</text>
        <dbReference type="Rhea" id="RHEA:69855"/>
        <dbReference type="Rhea" id="RHEA-COMP:14658"/>
        <dbReference type="Rhea" id="RHEA-COMP:17789"/>
        <dbReference type="ChEBI" id="CHEBI:15378"/>
        <dbReference type="ChEBI" id="CHEBI:57783"/>
        <dbReference type="ChEBI" id="CHEBI:58349"/>
        <dbReference type="ChEBI" id="CHEBI:65315"/>
        <dbReference type="ChEBI" id="CHEBI:74443"/>
    </reaction>
    <physiologicalReaction direction="right-to-left" evidence="5">
        <dbReference type="Rhea" id="RHEA:69857"/>
    </physiologicalReaction>
</comment>
<reference evidence="10" key="1">
    <citation type="journal article" date="2011" name="Nat. Biotechnol.">
        <title>The genomic sequence of the Chinese hamster ovary (CHO)-K1 cell line.</title>
        <authorList>
            <person name="Xu X."/>
            <person name="Nagarajan H."/>
            <person name="Lewis N.E."/>
            <person name="Pan S."/>
            <person name="Cai Z."/>
            <person name="Liu X."/>
            <person name="Chen W."/>
            <person name="Xie M."/>
            <person name="Wang W."/>
            <person name="Hammond S."/>
            <person name="Andersen M.R."/>
            <person name="Neff N."/>
            <person name="Passarelli B."/>
            <person name="Koh W."/>
            <person name="Fan H.C."/>
            <person name="Wang J."/>
            <person name="Gui Y."/>
            <person name="Lee K.H."/>
            <person name="Betenbaugh M.J."/>
            <person name="Quake S.R."/>
            <person name="Famili I."/>
            <person name="Palsson B.O."/>
            <person name="Wang J."/>
        </authorList>
    </citation>
    <scope>NUCLEOTIDE SEQUENCE [LARGE SCALE GENOMIC DNA]</scope>
    <source>
        <strain evidence="10">CHO K1 cell line</strain>
    </source>
</reference>
<evidence type="ECO:0000256" key="1">
    <source>
        <dbReference type="ARBA" id="ARBA00005451"/>
    </source>
</evidence>
<dbReference type="STRING" id="10029.G3HNS7"/>
<organism evidence="8 10">
    <name type="scientific">Cricetulus griseus</name>
    <name type="common">Chinese hamster</name>
    <name type="synonym">Cricetulus barabensis griseus</name>
    <dbReference type="NCBI Taxonomy" id="10029"/>
    <lineage>
        <taxon>Eukaryota</taxon>
        <taxon>Metazoa</taxon>
        <taxon>Chordata</taxon>
        <taxon>Craniata</taxon>
        <taxon>Vertebrata</taxon>
        <taxon>Euteleostomi</taxon>
        <taxon>Mammalia</taxon>
        <taxon>Eutheria</taxon>
        <taxon>Euarchontoglires</taxon>
        <taxon>Glires</taxon>
        <taxon>Rodentia</taxon>
        <taxon>Myomorpha</taxon>
        <taxon>Muroidea</taxon>
        <taxon>Cricetidae</taxon>
        <taxon>Cricetinae</taxon>
        <taxon>Cricetulus</taxon>
    </lineage>
</organism>
<gene>
    <name evidence="9" type="ORF">H671_3g9191</name>
    <name evidence="8" type="ORF">I79_012421</name>
</gene>
<dbReference type="GO" id="GO:0003723">
    <property type="term" value="F:RNA binding"/>
    <property type="evidence" value="ECO:0007669"/>
    <property type="project" value="TreeGrafter"/>
</dbReference>
<comment type="catalytic activity">
    <reaction evidence="4">
        <text>a 5,6-dihydrouridine in mRNA + NAD(+) = a uridine in mRNA + NADH + H(+)</text>
        <dbReference type="Rhea" id="RHEA:69851"/>
        <dbReference type="Rhea" id="RHEA-COMP:14658"/>
        <dbReference type="Rhea" id="RHEA-COMP:17789"/>
        <dbReference type="ChEBI" id="CHEBI:15378"/>
        <dbReference type="ChEBI" id="CHEBI:57540"/>
        <dbReference type="ChEBI" id="CHEBI:57945"/>
        <dbReference type="ChEBI" id="CHEBI:65315"/>
        <dbReference type="ChEBI" id="CHEBI:74443"/>
    </reaction>
    <physiologicalReaction direction="right-to-left" evidence="4">
        <dbReference type="Rhea" id="RHEA:69853"/>
    </physiologicalReaction>
</comment>
<dbReference type="GO" id="GO:0102265">
    <property type="term" value="F:tRNA-dihydrouridine47 synthase activity"/>
    <property type="evidence" value="ECO:0007669"/>
    <property type="project" value="UniProtKB-EC"/>
</dbReference>
<evidence type="ECO:0000256" key="3">
    <source>
        <dbReference type="ARBA" id="ARBA00048266"/>
    </source>
</evidence>
<dbReference type="Pfam" id="PF01207">
    <property type="entry name" value="Dus"/>
    <property type="match status" value="1"/>
</dbReference>
<evidence type="ECO:0000256" key="4">
    <source>
        <dbReference type="ARBA" id="ARBA00048342"/>
    </source>
</evidence>
<reference evidence="8" key="2">
    <citation type="submission" date="2011-08" db="EMBL/GenBank/DDBJ databases">
        <title>The genomic sequence of the Chinese hamster ovary CHO-K1 cell line.</title>
        <authorList>
            <person name="Xu X."/>
            <person name="Nagarajan H."/>
            <person name="Lewis N.E."/>
            <person name="Pan S."/>
            <person name="Cai Z."/>
            <person name="Liu X."/>
            <person name="Chen W."/>
            <person name="Xie M."/>
            <person name="Wang W."/>
            <person name="Hammond S."/>
            <person name="Andersen M.R."/>
            <person name="Neff N."/>
            <person name="Passarelli B."/>
            <person name="Koh W."/>
            <person name="Fan C.H."/>
            <person name="Wang J."/>
            <person name="Gui Y."/>
            <person name="Lee K.H."/>
            <person name="Betenbaugh M.J."/>
            <person name="Quake S.R."/>
            <person name="Famili I."/>
            <person name="Palsson B.O."/>
            <person name="Wang J."/>
        </authorList>
    </citation>
    <scope>NUCLEOTIDE SEQUENCE</scope>
</reference>
<dbReference type="PANTHER" id="PTHR45846:SF1">
    <property type="entry name" value="TRNA-DIHYDROURIDINE(47) SYNTHASE [NAD(P)(+)]-LIKE"/>
    <property type="match status" value="1"/>
</dbReference>
<dbReference type="EMBL" id="KE671672">
    <property type="protein sequence ID" value="ERE79985.1"/>
    <property type="molecule type" value="Genomic_DNA"/>
</dbReference>
<evidence type="ECO:0000313" key="11">
    <source>
        <dbReference type="Proteomes" id="UP000030759"/>
    </source>
</evidence>
<dbReference type="Proteomes" id="UP000001075">
    <property type="component" value="Unassembled WGS sequence"/>
</dbReference>
<dbReference type="InterPro" id="IPR013785">
    <property type="entry name" value="Aldolase_TIM"/>
</dbReference>
<comment type="similarity">
    <text evidence="1">Belongs to the Dus family. Dus3 subfamily.</text>
</comment>
<dbReference type="AlphaFoldDB" id="G3HNS7"/>
<evidence type="ECO:0000313" key="8">
    <source>
        <dbReference type="EMBL" id="EGW04827.1"/>
    </source>
</evidence>
<evidence type="ECO:0000313" key="10">
    <source>
        <dbReference type="Proteomes" id="UP000001075"/>
    </source>
</evidence>
<dbReference type="EMBL" id="JH000552">
    <property type="protein sequence ID" value="EGW04827.1"/>
    <property type="molecule type" value="Genomic_DNA"/>
</dbReference>
<evidence type="ECO:0000259" key="7">
    <source>
        <dbReference type="Pfam" id="PF01207"/>
    </source>
</evidence>
<dbReference type="SUPFAM" id="SSF51395">
    <property type="entry name" value="FMN-linked oxidoreductases"/>
    <property type="match status" value="1"/>
</dbReference>
<proteinExistence type="inferred from homology"/>
<keyword evidence="9" id="KW-0560">Oxidoreductase</keyword>
<comment type="catalytic activity">
    <reaction evidence="6">
        <text>5,6-dihydrouridine(47) in tRNA + NADP(+) = uridine(47) in tRNA + NADPH + H(+)</text>
        <dbReference type="Rhea" id="RHEA:53360"/>
        <dbReference type="Rhea" id="RHEA-COMP:13539"/>
        <dbReference type="Rhea" id="RHEA-COMP:13540"/>
        <dbReference type="ChEBI" id="CHEBI:15378"/>
        <dbReference type="ChEBI" id="CHEBI:57783"/>
        <dbReference type="ChEBI" id="CHEBI:58349"/>
        <dbReference type="ChEBI" id="CHEBI:65315"/>
        <dbReference type="ChEBI" id="CHEBI:74443"/>
        <dbReference type="EC" id="1.3.1.89"/>
    </reaction>
    <physiologicalReaction direction="right-to-left" evidence="6">
        <dbReference type="Rhea" id="RHEA:53362"/>
    </physiologicalReaction>
</comment>